<evidence type="ECO:0000313" key="1">
    <source>
        <dbReference type="EMBL" id="CAE7596119.1"/>
    </source>
</evidence>
<dbReference type="Proteomes" id="UP000649617">
    <property type="component" value="Unassembled WGS sequence"/>
</dbReference>
<protein>
    <submittedName>
        <fullName evidence="1">Ggt protein</fullName>
    </submittedName>
</protein>
<sequence>MLYKPFDGEVVHVDFREEAPTLYHPKTFCKNATCIKDPDCDCNGTWPSTERCTGGHATGTPGFPALLMLAIRDQLASLPLSDLAQPAIEIARDGWVMDEGLYKSIQQYAPQLARDTASRQLFLDASGTRPIAQVGEVLRNPDLANTLELLVADPAAFYTGTLGAEFVEAARAGVNEVTGKYGLLSMEDLYGYRAVYREPV</sequence>
<comment type="caution">
    <text evidence="1">The sequence shown here is derived from an EMBL/GenBank/DDBJ whole genome shotgun (WGS) entry which is preliminary data.</text>
</comment>
<dbReference type="EMBL" id="CAJNIZ010039891">
    <property type="protein sequence ID" value="CAE7596119.1"/>
    <property type="molecule type" value="Genomic_DNA"/>
</dbReference>
<gene>
    <name evidence="1" type="primary">ggt</name>
    <name evidence="1" type="ORF">SPIL2461_LOCUS15850</name>
</gene>
<proteinExistence type="predicted"/>
<dbReference type="PANTHER" id="PTHR43199:SF1">
    <property type="entry name" value="GLUTATHIONE HYDROLASE PROENZYME"/>
    <property type="match status" value="1"/>
</dbReference>
<name>A0A812UX13_SYMPI</name>
<dbReference type="OrthoDB" id="435686at2759"/>
<dbReference type="Pfam" id="PF01019">
    <property type="entry name" value="G_glu_transpept"/>
    <property type="match status" value="1"/>
</dbReference>
<dbReference type="InterPro" id="IPR051792">
    <property type="entry name" value="GGT_bact"/>
</dbReference>
<dbReference type="PANTHER" id="PTHR43199">
    <property type="entry name" value="GLUTATHIONE HYDROLASE"/>
    <property type="match status" value="1"/>
</dbReference>
<dbReference type="InterPro" id="IPR029055">
    <property type="entry name" value="Ntn_hydrolases_N"/>
</dbReference>
<dbReference type="SUPFAM" id="SSF56235">
    <property type="entry name" value="N-terminal nucleophile aminohydrolases (Ntn hydrolases)"/>
    <property type="match status" value="1"/>
</dbReference>
<dbReference type="AlphaFoldDB" id="A0A812UX13"/>
<keyword evidence="2" id="KW-1185">Reference proteome</keyword>
<dbReference type="PRINTS" id="PR01210">
    <property type="entry name" value="GGTRANSPTASE"/>
</dbReference>
<evidence type="ECO:0000313" key="2">
    <source>
        <dbReference type="Proteomes" id="UP000649617"/>
    </source>
</evidence>
<organism evidence="1 2">
    <name type="scientific">Symbiodinium pilosum</name>
    <name type="common">Dinoflagellate</name>
    <dbReference type="NCBI Taxonomy" id="2952"/>
    <lineage>
        <taxon>Eukaryota</taxon>
        <taxon>Sar</taxon>
        <taxon>Alveolata</taxon>
        <taxon>Dinophyceae</taxon>
        <taxon>Suessiales</taxon>
        <taxon>Symbiodiniaceae</taxon>
        <taxon>Symbiodinium</taxon>
    </lineage>
</organism>
<reference evidence="1" key="1">
    <citation type="submission" date="2021-02" db="EMBL/GenBank/DDBJ databases">
        <authorList>
            <person name="Dougan E. K."/>
            <person name="Rhodes N."/>
            <person name="Thang M."/>
            <person name="Chan C."/>
        </authorList>
    </citation>
    <scope>NUCLEOTIDE SEQUENCE</scope>
</reference>
<feature type="non-terminal residue" evidence="1">
    <location>
        <position position="1"/>
    </location>
</feature>
<accession>A0A812UX13</accession>